<organism evidence="4 5">
    <name type="scientific">Paenibacillus silvae</name>
    <dbReference type="NCBI Taxonomy" id="1325358"/>
    <lineage>
        <taxon>Bacteria</taxon>
        <taxon>Bacillati</taxon>
        <taxon>Bacillota</taxon>
        <taxon>Bacilli</taxon>
        <taxon>Bacillales</taxon>
        <taxon>Paenibacillaceae</taxon>
        <taxon>Paenibacillus</taxon>
    </lineage>
</organism>
<gene>
    <name evidence="4" type="ORF">DN757_19750</name>
</gene>
<reference evidence="4 5" key="1">
    <citation type="submission" date="2018-06" db="EMBL/GenBank/DDBJ databases">
        <title>Isolation of heavy metals resistant Paenibacillus silvae NC2 from Gold-Copper mine in ZiJin, China.</title>
        <authorList>
            <person name="Xu J."/>
            <person name="Mazhar H.S."/>
            <person name="Rensing C."/>
        </authorList>
    </citation>
    <scope>NUCLEOTIDE SEQUENCE [LARGE SCALE GENOMIC DNA]</scope>
    <source>
        <strain evidence="4 5">NC2</strain>
    </source>
</reference>
<dbReference type="Pfam" id="PF01547">
    <property type="entry name" value="SBP_bac_1"/>
    <property type="match status" value="1"/>
</dbReference>
<evidence type="ECO:0000313" key="5">
    <source>
        <dbReference type="Proteomes" id="UP000249204"/>
    </source>
</evidence>
<proteinExistence type="inferred from homology"/>
<dbReference type="RefSeq" id="WP_111271900.1">
    <property type="nucleotide sequence ID" value="NZ_QKWW01000058.1"/>
</dbReference>
<dbReference type="InterPro" id="IPR006059">
    <property type="entry name" value="SBP"/>
</dbReference>
<comment type="similarity">
    <text evidence="1">Belongs to the bacterial solute-binding protein 1 family.</text>
</comment>
<dbReference type="GO" id="GO:0055052">
    <property type="term" value="C:ATP-binding cassette (ABC) transporter complex, substrate-binding subunit-containing"/>
    <property type="evidence" value="ECO:0007669"/>
    <property type="project" value="TreeGrafter"/>
</dbReference>
<evidence type="ECO:0008006" key="6">
    <source>
        <dbReference type="Google" id="ProtNLM"/>
    </source>
</evidence>
<dbReference type="GO" id="GO:1901982">
    <property type="term" value="F:maltose binding"/>
    <property type="evidence" value="ECO:0007669"/>
    <property type="project" value="TreeGrafter"/>
</dbReference>
<dbReference type="PANTHER" id="PTHR30061:SF50">
    <property type="entry name" value="MALTOSE_MALTODEXTRIN-BINDING PERIPLASMIC PROTEIN"/>
    <property type="match status" value="1"/>
</dbReference>
<evidence type="ECO:0000256" key="3">
    <source>
        <dbReference type="ARBA" id="ARBA00022729"/>
    </source>
</evidence>
<keyword evidence="3" id="KW-0732">Signal</keyword>
<dbReference type="PANTHER" id="PTHR30061">
    <property type="entry name" value="MALTOSE-BINDING PERIPLASMIC PROTEIN"/>
    <property type="match status" value="1"/>
</dbReference>
<accession>A0A2W6ND87</accession>
<dbReference type="SUPFAM" id="SSF53850">
    <property type="entry name" value="Periplasmic binding protein-like II"/>
    <property type="match status" value="1"/>
</dbReference>
<evidence type="ECO:0000313" key="4">
    <source>
        <dbReference type="EMBL" id="PZT53934.1"/>
    </source>
</evidence>
<evidence type="ECO:0000256" key="2">
    <source>
        <dbReference type="ARBA" id="ARBA00022448"/>
    </source>
</evidence>
<dbReference type="EMBL" id="QKWW01000058">
    <property type="protein sequence ID" value="PZT53934.1"/>
    <property type="molecule type" value="Genomic_DNA"/>
</dbReference>
<sequence>MKRRHQVVLFAVLLLSLTILSPSFDFRGLQHNQERNQENDTYPGTLSRADDTRAPLNVTVSMSKEEFAAFEKLAEEVAASRYVEINLRNVEQGEYNDVLDQEFSLGENGDVILLENDQVQLYAKKGYLLPLNGTQLSKSIGETVAELRAITEWNGYQWGQPFDFDPYVMGVRTSFLNKAGLHMFPNNKEQWSKLIQEAQAEDTALISLGMGDIEAANVWLSYLPPGMSPDQVLRSQSVSTAGELQRGIRLLSELQPYITMTADVPVVSASNYNVKTPMFVTTLSRMLDEDESAQDGATIRASISLEPLQAVKSRTLVITAGSAETDAASRWIEGMTSAAVQTKWYVQTKRLSARQQVQNQQASQVQARYNAQLEPWWFSKEDNPLQLAERQTMLVRFRKQVRQVLQGEISAAQYVNSIRNVITP</sequence>
<evidence type="ECO:0000256" key="1">
    <source>
        <dbReference type="ARBA" id="ARBA00008520"/>
    </source>
</evidence>
<dbReference type="Proteomes" id="UP000249204">
    <property type="component" value="Unassembled WGS sequence"/>
</dbReference>
<keyword evidence="2" id="KW-0813">Transport</keyword>
<dbReference type="GO" id="GO:0015768">
    <property type="term" value="P:maltose transport"/>
    <property type="evidence" value="ECO:0007669"/>
    <property type="project" value="TreeGrafter"/>
</dbReference>
<protein>
    <recommendedName>
        <fullName evidence="6">Carbohydrate ABC transporter substrate-binding protein</fullName>
    </recommendedName>
</protein>
<comment type="caution">
    <text evidence="4">The sequence shown here is derived from an EMBL/GenBank/DDBJ whole genome shotgun (WGS) entry which is preliminary data.</text>
</comment>
<dbReference type="AlphaFoldDB" id="A0A2W6ND87"/>
<dbReference type="GO" id="GO:0042956">
    <property type="term" value="P:maltodextrin transmembrane transport"/>
    <property type="evidence" value="ECO:0007669"/>
    <property type="project" value="TreeGrafter"/>
</dbReference>
<name>A0A2W6ND87_9BACL</name>
<dbReference type="Gene3D" id="3.40.190.10">
    <property type="entry name" value="Periplasmic binding protein-like II"/>
    <property type="match status" value="2"/>
</dbReference>